<reference evidence="1 2" key="2">
    <citation type="journal article" date="2016" name="Genome Announc.">
        <title>Draft Genome Sequence of the N2-Fixing Cyanobacterium Nostoc piscinale CENA21, Isolated from the Brazilian Amazon Floodplain.</title>
        <authorList>
            <person name="Leao T."/>
            <person name="Guimaraes P.I."/>
            <person name="de Melo A.G."/>
            <person name="Ramos R.T."/>
            <person name="Leao P.N."/>
            <person name="Silva A."/>
            <person name="Fiore M.F."/>
            <person name="Schneider M.P."/>
        </authorList>
    </citation>
    <scope>NUCLEOTIDE SEQUENCE [LARGE SCALE GENOMIC DNA]</scope>
    <source>
        <strain evidence="1 2">CENA21</strain>
    </source>
</reference>
<reference evidence="2" key="1">
    <citation type="submission" date="2015-07" db="EMBL/GenBank/DDBJ databases">
        <title>Genome Of Nitrogen-Fixing Cyanobacterium Nostoc piscinale CENA21 From Solimoes/Amazon River Floodplain Sediments And Comparative Genomics To Uncover Biosynthetic Natural Products Potential.</title>
        <authorList>
            <person name="Leao T.F."/>
            <person name="Leao P.N."/>
            <person name="Guimaraes P.I."/>
            <person name="de Melo A.G.C."/>
            <person name="Ramos R.T.J."/>
            <person name="Silva A."/>
            <person name="Fiore M.F."/>
            <person name="Schneider M.P.C."/>
        </authorList>
    </citation>
    <scope>NUCLEOTIDE SEQUENCE [LARGE SCALE GENOMIC DNA]</scope>
    <source>
        <strain evidence="2">CENA21</strain>
    </source>
</reference>
<dbReference type="RefSeq" id="WP_062294891.1">
    <property type="nucleotide sequence ID" value="NZ_CP012036.1"/>
</dbReference>
<proteinExistence type="predicted"/>
<accession>A0A0M3V5R2</accession>
<evidence type="ECO:0000313" key="1">
    <source>
        <dbReference type="EMBL" id="ALF54363.1"/>
    </source>
</evidence>
<dbReference type="EMBL" id="CP012036">
    <property type="protein sequence ID" value="ALF54363.1"/>
    <property type="molecule type" value="Genomic_DNA"/>
</dbReference>
<dbReference type="AlphaFoldDB" id="A0A0M3V5R2"/>
<dbReference type="OrthoDB" id="9812358at2"/>
<protein>
    <submittedName>
        <fullName evidence="1">Uncharacterized protein</fullName>
    </submittedName>
</protein>
<dbReference type="PATRIC" id="fig|224013.5.peg.4406"/>
<evidence type="ECO:0000313" key="2">
    <source>
        <dbReference type="Proteomes" id="UP000062645"/>
    </source>
</evidence>
<dbReference type="STRING" id="224013.ACX27_18405"/>
<keyword evidence="2" id="KW-1185">Reference proteome</keyword>
<sequence>MTINVESPLHCSLVLDIKDTSIQVYLRAMENLLVVVQDLSLAHTLERVIEIVRAAARQITGSDGASFILRDNGYCYYVDEDAIAPFGFSSL</sequence>
<dbReference type="Proteomes" id="UP000062645">
    <property type="component" value="Chromosome"/>
</dbReference>
<name>A0A0M3V5R2_9NOSO</name>
<gene>
    <name evidence="1" type="ORF">ACX27_18405</name>
</gene>
<dbReference type="KEGG" id="npz:ACX27_18405"/>
<organism evidence="1 2">
    <name type="scientific">Nostoc piscinale CENA21</name>
    <dbReference type="NCBI Taxonomy" id="224013"/>
    <lineage>
        <taxon>Bacteria</taxon>
        <taxon>Bacillati</taxon>
        <taxon>Cyanobacteriota</taxon>
        <taxon>Cyanophyceae</taxon>
        <taxon>Nostocales</taxon>
        <taxon>Nostocaceae</taxon>
        <taxon>Nostoc</taxon>
    </lineage>
</organism>